<dbReference type="RefSeq" id="WP_190057337.1">
    <property type="nucleotide sequence ID" value="NZ_BMWH01000006.1"/>
</dbReference>
<dbReference type="InterPro" id="IPR042287">
    <property type="entry name" value="FhaA_N_sf"/>
</dbReference>
<gene>
    <name evidence="2" type="ORF">GCM10010389_23820</name>
</gene>
<evidence type="ECO:0000313" key="2">
    <source>
        <dbReference type="EMBL" id="GGZ84733.1"/>
    </source>
</evidence>
<proteinExistence type="predicted"/>
<dbReference type="Gene3D" id="3.30.2320.60">
    <property type="entry name" value="FhaA, phosphopeptide-binding domain (DUF3662)"/>
    <property type="match status" value="1"/>
</dbReference>
<protein>
    <recommendedName>
        <fullName evidence="1">FhaA N-terminal domain-containing protein</fullName>
    </recommendedName>
</protein>
<reference evidence="2" key="1">
    <citation type="journal article" date="2014" name="Int. J. Syst. Evol. Microbiol.">
        <title>Complete genome sequence of Corynebacterium casei LMG S-19264T (=DSM 44701T), isolated from a smear-ripened cheese.</title>
        <authorList>
            <consortium name="US DOE Joint Genome Institute (JGI-PGF)"/>
            <person name="Walter F."/>
            <person name="Albersmeier A."/>
            <person name="Kalinowski J."/>
            <person name="Ruckert C."/>
        </authorList>
    </citation>
    <scope>NUCLEOTIDE SEQUENCE</scope>
    <source>
        <strain evidence="2">JCM 5016</strain>
    </source>
</reference>
<keyword evidence="3" id="KW-1185">Reference proteome</keyword>
<dbReference type="Proteomes" id="UP000623010">
    <property type="component" value="Unassembled WGS sequence"/>
</dbReference>
<dbReference type="AlphaFoldDB" id="A0A918V9Q7"/>
<evidence type="ECO:0000313" key="3">
    <source>
        <dbReference type="Proteomes" id="UP000623010"/>
    </source>
</evidence>
<feature type="domain" description="FhaA N-terminal" evidence="1">
    <location>
        <begin position="4"/>
        <end position="115"/>
    </location>
</feature>
<evidence type="ECO:0000259" key="1">
    <source>
        <dbReference type="Pfam" id="PF12401"/>
    </source>
</evidence>
<dbReference type="Pfam" id="PF12401">
    <property type="entry name" value="FhaA_N"/>
    <property type="match status" value="1"/>
</dbReference>
<reference evidence="2" key="2">
    <citation type="submission" date="2020-09" db="EMBL/GenBank/DDBJ databases">
        <authorList>
            <person name="Sun Q."/>
            <person name="Ohkuma M."/>
        </authorList>
    </citation>
    <scope>NUCLEOTIDE SEQUENCE</scope>
    <source>
        <strain evidence="2">JCM 5016</strain>
    </source>
</reference>
<accession>A0A918V9Q7</accession>
<dbReference type="InterPro" id="IPR022128">
    <property type="entry name" value="FhaA_N"/>
</dbReference>
<organism evidence="2 3">
    <name type="scientific">Streptomyces echinoruber</name>
    <dbReference type="NCBI Taxonomy" id="68898"/>
    <lineage>
        <taxon>Bacteria</taxon>
        <taxon>Bacillati</taxon>
        <taxon>Actinomycetota</taxon>
        <taxon>Actinomycetes</taxon>
        <taxon>Kitasatosporales</taxon>
        <taxon>Streptomycetaceae</taxon>
        <taxon>Streptomyces</taxon>
    </lineage>
</organism>
<name>A0A918V9Q7_9ACTN</name>
<dbReference type="EMBL" id="BMWH01000006">
    <property type="protein sequence ID" value="GGZ84733.1"/>
    <property type="molecule type" value="Genomic_DNA"/>
</dbReference>
<sequence length="141" mass="15326">MSALSALEQALESRWEALWARITDKEPVELVEALCRECDGNAVVCSETRVVVPNAYEVELADYVHDELTRHGSRVGQALTDSLARHAEAHGYEWAGPLTVRVSRSARVPNGRYRVTSRVLTHVSAAAFDAPADAGAGRAGR</sequence>
<comment type="caution">
    <text evidence="2">The sequence shown here is derived from an EMBL/GenBank/DDBJ whole genome shotgun (WGS) entry which is preliminary data.</text>
</comment>